<name>A0A096AK22_9MICC</name>
<evidence type="ECO:0000313" key="11">
    <source>
        <dbReference type="EMBL" id="KGF21299.1"/>
    </source>
</evidence>
<accession>A0A096AK22</accession>
<evidence type="ECO:0000256" key="4">
    <source>
        <dbReference type="ARBA" id="ARBA00022692"/>
    </source>
</evidence>
<comment type="caution">
    <text evidence="11">The sequence shown here is derived from an EMBL/GenBank/DDBJ whole genome shotgun (WGS) entry which is preliminary data.</text>
</comment>
<dbReference type="GO" id="GO:0051301">
    <property type="term" value="P:cell division"/>
    <property type="evidence" value="ECO:0007669"/>
    <property type="project" value="UniProtKB-KW"/>
</dbReference>
<dbReference type="InterPro" id="IPR013685">
    <property type="entry name" value="POTRA_FtsQ_type"/>
</dbReference>
<dbReference type="Gene3D" id="3.10.20.310">
    <property type="entry name" value="membrane protein fhac"/>
    <property type="match status" value="1"/>
</dbReference>
<keyword evidence="3" id="KW-0132">Cell division</keyword>
<evidence type="ECO:0000256" key="3">
    <source>
        <dbReference type="ARBA" id="ARBA00022618"/>
    </source>
</evidence>
<keyword evidence="2" id="KW-1003">Cell membrane</keyword>
<evidence type="ECO:0000313" key="12">
    <source>
        <dbReference type="EMBL" id="KGF21519.1"/>
    </source>
</evidence>
<keyword evidence="4 9" id="KW-0812">Transmembrane</keyword>
<dbReference type="InterPro" id="IPR005548">
    <property type="entry name" value="Cell_div_FtsQ/DivIB_C"/>
</dbReference>
<evidence type="ECO:0000313" key="13">
    <source>
        <dbReference type="Proteomes" id="UP000053528"/>
    </source>
</evidence>
<keyword evidence="6 9" id="KW-0472">Membrane</keyword>
<sequence length="335" mass="36031">MKSDDELEFSAVARPKETGSAEQDSAKQDSAEQPGARQDSTEQESTAQDSTAADGVAPVSQFEPPPPEPQPEADSQPDVDSELVPESQSEAPLPAPTPIRPHKKDQARKRKKWRRMAGVGACLLFVGGMVALSFSPLAKVEKVSVSGSKLADSAKIVEALKPLEGKPVGSLNNREITGLLKKFPAIQDVRIQLDGPHDLRVEVVEHRQVAVMERDGKKMIVGDNGVALKEVSGDEADKLPLVRVPEKDPGHQIFDGVVQALAELPGGVLATLKQAEAKSVDTVTFKLRDGRKIVWGGPEDGPMKAALVETFLNQKDVKDKVIDVSTPQRPVTSNE</sequence>
<dbReference type="InterPro" id="IPR034746">
    <property type="entry name" value="POTRA"/>
</dbReference>
<evidence type="ECO:0000256" key="9">
    <source>
        <dbReference type="SAM" id="Phobius"/>
    </source>
</evidence>
<gene>
    <name evidence="11" type="ORF">HMPREF2128_00875</name>
    <name evidence="12" type="ORF">HMPREF2128_02370</name>
</gene>
<feature type="domain" description="POTRA" evidence="10">
    <location>
        <begin position="138"/>
        <end position="206"/>
    </location>
</feature>
<evidence type="ECO:0000256" key="2">
    <source>
        <dbReference type="ARBA" id="ARBA00022475"/>
    </source>
</evidence>
<dbReference type="PANTHER" id="PTHR37820:SF1">
    <property type="entry name" value="CELL DIVISION PROTEIN FTSQ"/>
    <property type="match status" value="1"/>
</dbReference>
<evidence type="ECO:0000256" key="7">
    <source>
        <dbReference type="ARBA" id="ARBA00023306"/>
    </source>
</evidence>
<dbReference type="PROSITE" id="PS51779">
    <property type="entry name" value="POTRA"/>
    <property type="match status" value="1"/>
</dbReference>
<protein>
    <recommendedName>
        <fullName evidence="10">POTRA domain-containing protein</fullName>
    </recommendedName>
</protein>
<dbReference type="Proteomes" id="UP000053528">
    <property type="component" value="Unassembled WGS sequence"/>
</dbReference>
<dbReference type="EMBL" id="JRNH01000004">
    <property type="protein sequence ID" value="KGF21299.1"/>
    <property type="molecule type" value="Genomic_DNA"/>
</dbReference>
<feature type="transmembrane region" description="Helical" evidence="9">
    <location>
        <begin position="116"/>
        <end position="138"/>
    </location>
</feature>
<proteinExistence type="predicted"/>
<reference evidence="11 13" key="1">
    <citation type="submission" date="2014-07" db="EMBL/GenBank/DDBJ databases">
        <authorList>
            <person name="McCorrison J."/>
            <person name="Sanka R."/>
            <person name="Torralba M."/>
            <person name="Gillis M."/>
            <person name="Haft D.H."/>
            <person name="Methe B."/>
            <person name="Sutton G."/>
            <person name="Nelson K.E."/>
        </authorList>
    </citation>
    <scope>NUCLEOTIDE SEQUENCE [LARGE SCALE GENOMIC DNA]</scope>
    <source>
        <strain evidence="11 13">DNF00011</strain>
    </source>
</reference>
<evidence type="ECO:0000256" key="8">
    <source>
        <dbReference type="SAM" id="MobiDB-lite"/>
    </source>
</evidence>
<dbReference type="RefSeq" id="WP_035754481.1">
    <property type="nucleotide sequence ID" value="NZ_JRNH01000004.1"/>
</dbReference>
<comment type="subcellular location">
    <subcellularLocation>
        <location evidence="1">Membrane</location>
    </subcellularLocation>
</comment>
<evidence type="ECO:0000256" key="6">
    <source>
        <dbReference type="ARBA" id="ARBA00023136"/>
    </source>
</evidence>
<dbReference type="PANTHER" id="PTHR37820">
    <property type="entry name" value="CELL DIVISION PROTEIN DIVIB"/>
    <property type="match status" value="1"/>
</dbReference>
<keyword evidence="5 9" id="KW-1133">Transmembrane helix</keyword>
<dbReference type="InterPro" id="IPR050487">
    <property type="entry name" value="FtsQ_DivIB"/>
</dbReference>
<evidence type="ECO:0000259" key="10">
    <source>
        <dbReference type="PROSITE" id="PS51779"/>
    </source>
</evidence>
<keyword evidence="7" id="KW-0131">Cell cycle</keyword>
<feature type="region of interest" description="Disordered" evidence="8">
    <location>
        <begin position="1"/>
        <end position="112"/>
    </location>
</feature>
<evidence type="ECO:0000256" key="1">
    <source>
        <dbReference type="ARBA" id="ARBA00004370"/>
    </source>
</evidence>
<organism evidence="11 13">
    <name type="scientific">Pseudoglutamicibacter albus DNF00011</name>
    <dbReference type="NCBI Taxonomy" id="1401063"/>
    <lineage>
        <taxon>Bacteria</taxon>
        <taxon>Bacillati</taxon>
        <taxon>Actinomycetota</taxon>
        <taxon>Actinomycetes</taxon>
        <taxon>Micrococcales</taxon>
        <taxon>Micrococcaceae</taxon>
        <taxon>Pseudoglutamicibacter</taxon>
    </lineage>
</organism>
<dbReference type="AlphaFoldDB" id="A0A096AK22"/>
<feature type="compositionally biased region" description="Basic residues" evidence="8">
    <location>
        <begin position="100"/>
        <end position="112"/>
    </location>
</feature>
<dbReference type="GO" id="GO:0005886">
    <property type="term" value="C:plasma membrane"/>
    <property type="evidence" value="ECO:0007669"/>
    <property type="project" value="TreeGrafter"/>
</dbReference>
<dbReference type="Pfam" id="PF08478">
    <property type="entry name" value="POTRA_1"/>
    <property type="match status" value="1"/>
</dbReference>
<evidence type="ECO:0000256" key="5">
    <source>
        <dbReference type="ARBA" id="ARBA00022989"/>
    </source>
</evidence>
<dbReference type="EMBL" id="JRNH01000004">
    <property type="protein sequence ID" value="KGF21519.1"/>
    <property type="molecule type" value="Genomic_DNA"/>
</dbReference>
<dbReference type="Pfam" id="PF03799">
    <property type="entry name" value="FtsQ_DivIB_C"/>
    <property type="match status" value="1"/>
</dbReference>
<feature type="compositionally biased region" description="Basic and acidic residues" evidence="8">
    <location>
        <begin position="14"/>
        <end position="30"/>
    </location>
</feature>